<accession>A0A392TQW0</accession>
<evidence type="ECO:0000313" key="2">
    <source>
        <dbReference type="EMBL" id="MCI63372.1"/>
    </source>
</evidence>
<proteinExistence type="predicted"/>
<protein>
    <submittedName>
        <fullName evidence="2">Uncharacterized protein</fullName>
    </submittedName>
</protein>
<evidence type="ECO:0000256" key="1">
    <source>
        <dbReference type="SAM" id="MobiDB-lite"/>
    </source>
</evidence>
<evidence type="ECO:0000313" key="3">
    <source>
        <dbReference type="Proteomes" id="UP000265520"/>
    </source>
</evidence>
<comment type="caution">
    <text evidence="2">The sequence shown here is derived from an EMBL/GenBank/DDBJ whole genome shotgun (WGS) entry which is preliminary data.</text>
</comment>
<feature type="compositionally biased region" description="Acidic residues" evidence="1">
    <location>
        <begin position="1"/>
        <end position="16"/>
    </location>
</feature>
<sequence>KGDDALLETGEAEQVLEGEPITPRSSEKDEMGVSQDEEVDFGGVVVPCGEKSLCPRDEDVGQPARGKEIRVTEAVKGGCDRSSVQI</sequence>
<name>A0A392TQW0_9FABA</name>
<dbReference type="AlphaFoldDB" id="A0A392TQW0"/>
<keyword evidence="3" id="KW-1185">Reference proteome</keyword>
<dbReference type="Proteomes" id="UP000265520">
    <property type="component" value="Unassembled WGS sequence"/>
</dbReference>
<feature type="non-terminal residue" evidence="2">
    <location>
        <position position="1"/>
    </location>
</feature>
<reference evidence="2 3" key="1">
    <citation type="journal article" date="2018" name="Front. Plant Sci.">
        <title>Red Clover (Trifolium pratense) and Zigzag Clover (T. medium) - A Picture of Genomic Similarities and Differences.</title>
        <authorList>
            <person name="Dluhosova J."/>
            <person name="Istvanek J."/>
            <person name="Nedelnik J."/>
            <person name="Repkova J."/>
        </authorList>
    </citation>
    <scope>NUCLEOTIDE SEQUENCE [LARGE SCALE GENOMIC DNA]</scope>
    <source>
        <strain evidence="3">cv. 10/8</strain>
        <tissue evidence="2">Leaf</tissue>
    </source>
</reference>
<feature type="region of interest" description="Disordered" evidence="1">
    <location>
        <begin position="1"/>
        <end position="35"/>
    </location>
</feature>
<dbReference type="EMBL" id="LXQA010636003">
    <property type="protein sequence ID" value="MCI63372.1"/>
    <property type="molecule type" value="Genomic_DNA"/>
</dbReference>
<organism evidence="2 3">
    <name type="scientific">Trifolium medium</name>
    <dbReference type="NCBI Taxonomy" id="97028"/>
    <lineage>
        <taxon>Eukaryota</taxon>
        <taxon>Viridiplantae</taxon>
        <taxon>Streptophyta</taxon>
        <taxon>Embryophyta</taxon>
        <taxon>Tracheophyta</taxon>
        <taxon>Spermatophyta</taxon>
        <taxon>Magnoliopsida</taxon>
        <taxon>eudicotyledons</taxon>
        <taxon>Gunneridae</taxon>
        <taxon>Pentapetalae</taxon>
        <taxon>rosids</taxon>
        <taxon>fabids</taxon>
        <taxon>Fabales</taxon>
        <taxon>Fabaceae</taxon>
        <taxon>Papilionoideae</taxon>
        <taxon>50 kb inversion clade</taxon>
        <taxon>NPAAA clade</taxon>
        <taxon>Hologalegina</taxon>
        <taxon>IRL clade</taxon>
        <taxon>Trifolieae</taxon>
        <taxon>Trifolium</taxon>
    </lineage>
</organism>
<feature type="non-terminal residue" evidence="2">
    <location>
        <position position="86"/>
    </location>
</feature>